<dbReference type="EMBL" id="JASPKY010000216">
    <property type="protein sequence ID" value="KAK9719792.1"/>
    <property type="molecule type" value="Genomic_DNA"/>
</dbReference>
<accession>A0AAW1KKR3</accession>
<dbReference type="AlphaFoldDB" id="A0AAW1KKR3"/>
<comment type="caution">
    <text evidence="1">The sequence shown here is derived from an EMBL/GenBank/DDBJ whole genome shotgun (WGS) entry which is preliminary data.</text>
</comment>
<proteinExistence type="predicted"/>
<reference evidence="1 2" key="1">
    <citation type="journal article" date="2024" name="BMC Genomics">
        <title>De novo assembly and annotation of Popillia japonica's genome with initial clues to its potential as an invasive pest.</title>
        <authorList>
            <person name="Cucini C."/>
            <person name="Boschi S."/>
            <person name="Funari R."/>
            <person name="Cardaioli E."/>
            <person name="Iannotti N."/>
            <person name="Marturano G."/>
            <person name="Paoli F."/>
            <person name="Bruttini M."/>
            <person name="Carapelli A."/>
            <person name="Frati F."/>
            <person name="Nardi F."/>
        </authorList>
    </citation>
    <scope>NUCLEOTIDE SEQUENCE [LARGE SCALE GENOMIC DNA]</scope>
    <source>
        <strain evidence="1">DMR45628</strain>
    </source>
</reference>
<gene>
    <name evidence="1" type="ORF">QE152_g22481</name>
</gene>
<protein>
    <submittedName>
        <fullName evidence="1">Uncharacterized protein</fullName>
    </submittedName>
</protein>
<evidence type="ECO:0000313" key="1">
    <source>
        <dbReference type="EMBL" id="KAK9719792.1"/>
    </source>
</evidence>
<evidence type="ECO:0000313" key="2">
    <source>
        <dbReference type="Proteomes" id="UP001458880"/>
    </source>
</evidence>
<dbReference type="Proteomes" id="UP001458880">
    <property type="component" value="Unassembled WGS sequence"/>
</dbReference>
<name>A0AAW1KKR3_POPJA</name>
<sequence>MYIHTGNIRSLVTVNNDRPVYITAVPSWPCIIMVKCCSMMQRPTIYFNMLFNDATAYNLLQRRSSFHFHPGV</sequence>
<keyword evidence="2" id="KW-1185">Reference proteome</keyword>
<organism evidence="1 2">
    <name type="scientific">Popillia japonica</name>
    <name type="common">Japanese beetle</name>
    <dbReference type="NCBI Taxonomy" id="7064"/>
    <lineage>
        <taxon>Eukaryota</taxon>
        <taxon>Metazoa</taxon>
        <taxon>Ecdysozoa</taxon>
        <taxon>Arthropoda</taxon>
        <taxon>Hexapoda</taxon>
        <taxon>Insecta</taxon>
        <taxon>Pterygota</taxon>
        <taxon>Neoptera</taxon>
        <taxon>Endopterygota</taxon>
        <taxon>Coleoptera</taxon>
        <taxon>Polyphaga</taxon>
        <taxon>Scarabaeiformia</taxon>
        <taxon>Scarabaeidae</taxon>
        <taxon>Rutelinae</taxon>
        <taxon>Popillia</taxon>
    </lineage>
</organism>